<protein>
    <submittedName>
        <fullName evidence="9">C3HC zinc finger domain-containing protein</fullName>
    </submittedName>
</protein>
<feature type="compositionally biased region" description="Low complexity" evidence="6">
    <location>
        <begin position="486"/>
        <end position="498"/>
    </location>
</feature>
<dbReference type="InterPro" id="IPR013909">
    <property type="entry name" value="NuBaID_C"/>
</dbReference>
<feature type="region of interest" description="Disordered" evidence="6">
    <location>
        <begin position="397"/>
        <end position="510"/>
    </location>
</feature>
<evidence type="ECO:0000313" key="10">
    <source>
        <dbReference type="Proteomes" id="UP000770015"/>
    </source>
</evidence>
<keyword evidence="2" id="KW-0479">Metal-binding</keyword>
<evidence type="ECO:0000256" key="6">
    <source>
        <dbReference type="SAM" id="MobiDB-lite"/>
    </source>
</evidence>
<evidence type="ECO:0000256" key="5">
    <source>
        <dbReference type="ARBA" id="ARBA00023242"/>
    </source>
</evidence>
<organism evidence="9 10">
    <name type="scientific">Plectosphaerella plurivora</name>
    <dbReference type="NCBI Taxonomy" id="936078"/>
    <lineage>
        <taxon>Eukaryota</taxon>
        <taxon>Fungi</taxon>
        <taxon>Dikarya</taxon>
        <taxon>Ascomycota</taxon>
        <taxon>Pezizomycotina</taxon>
        <taxon>Sordariomycetes</taxon>
        <taxon>Hypocreomycetidae</taxon>
        <taxon>Glomerellales</taxon>
        <taxon>Plectosphaerellaceae</taxon>
        <taxon>Plectosphaerella</taxon>
    </lineage>
</organism>
<feature type="compositionally biased region" description="Polar residues" evidence="6">
    <location>
        <begin position="501"/>
        <end position="510"/>
    </location>
</feature>
<feature type="compositionally biased region" description="Basic and acidic residues" evidence="6">
    <location>
        <begin position="397"/>
        <end position="412"/>
    </location>
</feature>
<evidence type="ECO:0000256" key="3">
    <source>
        <dbReference type="ARBA" id="ARBA00022771"/>
    </source>
</evidence>
<feature type="region of interest" description="Disordered" evidence="6">
    <location>
        <begin position="13"/>
        <end position="49"/>
    </location>
</feature>
<reference evidence="9" key="1">
    <citation type="journal article" date="2021" name="Nat. Commun.">
        <title>Genetic determinants of endophytism in the Arabidopsis root mycobiome.</title>
        <authorList>
            <person name="Mesny F."/>
            <person name="Miyauchi S."/>
            <person name="Thiergart T."/>
            <person name="Pickel B."/>
            <person name="Atanasova L."/>
            <person name="Karlsson M."/>
            <person name="Huettel B."/>
            <person name="Barry K.W."/>
            <person name="Haridas S."/>
            <person name="Chen C."/>
            <person name="Bauer D."/>
            <person name="Andreopoulos W."/>
            <person name="Pangilinan J."/>
            <person name="LaButti K."/>
            <person name="Riley R."/>
            <person name="Lipzen A."/>
            <person name="Clum A."/>
            <person name="Drula E."/>
            <person name="Henrissat B."/>
            <person name="Kohler A."/>
            <person name="Grigoriev I.V."/>
            <person name="Martin F.M."/>
            <person name="Hacquard S."/>
        </authorList>
    </citation>
    <scope>NUCLEOTIDE SEQUENCE</scope>
    <source>
        <strain evidence="9">MPI-SDFR-AT-0117</strain>
    </source>
</reference>
<dbReference type="EMBL" id="JAGSXJ010000016">
    <property type="protein sequence ID" value="KAH6685109.1"/>
    <property type="molecule type" value="Genomic_DNA"/>
</dbReference>
<feature type="domain" description="NuBaID C-terminal" evidence="8">
    <location>
        <begin position="289"/>
        <end position="391"/>
    </location>
</feature>
<evidence type="ECO:0000313" key="9">
    <source>
        <dbReference type="EMBL" id="KAH6685109.1"/>
    </source>
</evidence>
<dbReference type="SUPFAM" id="SSF57924">
    <property type="entry name" value="Inhibitor of apoptosis (IAP) repeat"/>
    <property type="match status" value="1"/>
</dbReference>
<feature type="compositionally biased region" description="Low complexity" evidence="6">
    <location>
        <begin position="413"/>
        <end position="425"/>
    </location>
</feature>
<proteinExistence type="predicted"/>
<accession>A0A9P8VAL9</accession>
<name>A0A9P8VAL9_9PEZI</name>
<dbReference type="Proteomes" id="UP000770015">
    <property type="component" value="Unassembled WGS sequence"/>
</dbReference>
<evidence type="ECO:0000259" key="8">
    <source>
        <dbReference type="Pfam" id="PF08600"/>
    </source>
</evidence>
<dbReference type="PANTHER" id="PTHR15835">
    <property type="entry name" value="NUCLEAR-INTERACTING PARTNER OF ALK"/>
    <property type="match status" value="1"/>
</dbReference>
<gene>
    <name evidence="9" type="ORF">F5X68DRAFT_269558</name>
</gene>
<dbReference type="PANTHER" id="PTHR15835:SF6">
    <property type="entry name" value="ZINC FINGER C3HC-TYPE PROTEIN 1"/>
    <property type="match status" value="1"/>
</dbReference>
<feature type="compositionally biased region" description="Basic and acidic residues" evidence="6">
    <location>
        <begin position="449"/>
        <end position="459"/>
    </location>
</feature>
<dbReference type="OrthoDB" id="2592092at2759"/>
<comment type="subcellular location">
    <subcellularLocation>
        <location evidence="1">Nucleus</location>
    </subcellularLocation>
</comment>
<feature type="compositionally biased region" description="Low complexity" evidence="6">
    <location>
        <begin position="28"/>
        <end position="48"/>
    </location>
</feature>
<dbReference type="InterPro" id="IPR012935">
    <property type="entry name" value="NuBaID_N"/>
</dbReference>
<dbReference type="Pfam" id="PF08600">
    <property type="entry name" value="NuBaID_C"/>
    <property type="match status" value="1"/>
</dbReference>
<feature type="domain" description="C3HC-type" evidence="7">
    <location>
        <begin position="112"/>
        <end position="250"/>
    </location>
</feature>
<evidence type="ECO:0000259" key="7">
    <source>
        <dbReference type="Pfam" id="PF07967"/>
    </source>
</evidence>
<evidence type="ECO:0000256" key="2">
    <source>
        <dbReference type="ARBA" id="ARBA00022723"/>
    </source>
</evidence>
<dbReference type="GO" id="GO:0008270">
    <property type="term" value="F:zinc ion binding"/>
    <property type="evidence" value="ECO:0007669"/>
    <property type="project" value="UniProtKB-KW"/>
</dbReference>
<comment type="caution">
    <text evidence="9">The sequence shown here is derived from an EMBL/GenBank/DDBJ whole genome shotgun (WGS) entry which is preliminary data.</text>
</comment>
<dbReference type="Pfam" id="PF07967">
    <property type="entry name" value="zf-C3HC"/>
    <property type="match status" value="1"/>
</dbReference>
<sequence length="510" mass="56273">MNATKRKFNALIQGMGSRSQDPNRYDNPSVSVATPSPTSTALTAEPSPKATTISADDVLAKRQRLQALKDKHAAATQTIKSAGSTTRISNVVLKKWTTSSEPPVQVATKYCPTDRSELLRRLATFQEITDWTPKPDKVSEYEWAKRGWVCQGKERVRCSLCNKELLVKLNKREVDGKEVPVVVASGVEEALVDKYAELIVTAHQEDCLWMRRGCEDTLLRLSLTNARASYEAIRERYDELCERKSFLPYNFNLRLPDGLDVDSIISQLPTDFFTNPPPKTDMQHPNKVALALALTGWQGLSNTRIGAVPNSASCHTCLRRLGLWMFKSKEVGPGDEVLVPAPMDHLDPAREHRFFCPWKNADTQRLSTAKPGSGSDAPAWTLLVQVIKNDAYLRGALDERPQTRGRGGKENKLLATPTRPTTPGARGHGSLDVASPGVRADAVEDDETARDAKDKERWARLRRVKSLFETKGSRKRRGTTASRPDTANSTASVVSAASKPPDTTSATAVE</sequence>
<keyword evidence="5" id="KW-0539">Nucleus</keyword>
<keyword evidence="4" id="KW-0862">Zinc</keyword>
<evidence type="ECO:0000256" key="1">
    <source>
        <dbReference type="ARBA" id="ARBA00004123"/>
    </source>
</evidence>
<dbReference type="AlphaFoldDB" id="A0A9P8VAL9"/>
<evidence type="ECO:0000256" key="4">
    <source>
        <dbReference type="ARBA" id="ARBA00022833"/>
    </source>
</evidence>
<keyword evidence="3" id="KW-0863">Zinc-finger</keyword>
<keyword evidence="10" id="KW-1185">Reference proteome</keyword>
<dbReference type="GO" id="GO:0005634">
    <property type="term" value="C:nucleus"/>
    <property type="evidence" value="ECO:0007669"/>
    <property type="project" value="UniProtKB-SubCell"/>
</dbReference>